<dbReference type="EMBL" id="WTYG01000001">
    <property type="protein sequence ID" value="MXP34555.1"/>
    <property type="molecule type" value="Genomic_DNA"/>
</dbReference>
<proteinExistence type="inferred from homology"/>
<evidence type="ECO:0000256" key="2">
    <source>
        <dbReference type="SAM" id="Phobius"/>
    </source>
</evidence>
<dbReference type="EMBL" id="JAUSWK010000002">
    <property type="protein sequence ID" value="MDQ0566194.1"/>
    <property type="molecule type" value="Genomic_DNA"/>
</dbReference>
<dbReference type="GO" id="GO:0003796">
    <property type="term" value="F:lysozyme activity"/>
    <property type="evidence" value="ECO:0007669"/>
    <property type="project" value="InterPro"/>
</dbReference>
<dbReference type="InterPro" id="IPR017853">
    <property type="entry name" value="GH"/>
</dbReference>
<reference evidence="3 6" key="2">
    <citation type="submission" date="2023-07" db="EMBL/GenBank/DDBJ databases">
        <title>Genomic Encyclopedia of Type Strains, Phase IV (KMG-IV): sequencing the most valuable type-strain genomes for metagenomic binning, comparative biology and taxonomic classification.</title>
        <authorList>
            <person name="Goeker M."/>
        </authorList>
    </citation>
    <scope>NUCLEOTIDE SEQUENCE [LARGE SCALE GENOMIC DNA]</scope>
    <source>
        <strain evidence="3 6">DSM 14432</strain>
    </source>
</reference>
<keyword evidence="6" id="KW-1185">Reference proteome</keyword>
<protein>
    <submittedName>
        <fullName evidence="4">Lysozyme</fullName>
    </submittedName>
</protein>
<evidence type="ECO:0000313" key="6">
    <source>
        <dbReference type="Proteomes" id="UP001238601"/>
    </source>
</evidence>
<dbReference type="Pfam" id="PF01183">
    <property type="entry name" value="Glyco_hydro_25"/>
    <property type="match status" value="1"/>
</dbReference>
<dbReference type="RefSeq" id="WP_050599415.1">
    <property type="nucleotide sequence ID" value="NZ_JAUSWK010000002.1"/>
</dbReference>
<dbReference type="Proteomes" id="UP001238601">
    <property type="component" value="Unassembled WGS sequence"/>
</dbReference>
<dbReference type="Proteomes" id="UP000439914">
    <property type="component" value="Unassembled WGS sequence"/>
</dbReference>
<dbReference type="GO" id="GO:0009253">
    <property type="term" value="P:peptidoglycan catabolic process"/>
    <property type="evidence" value="ECO:0007669"/>
    <property type="project" value="InterPro"/>
</dbReference>
<reference evidence="4 5" key="1">
    <citation type="submission" date="2019-12" db="EMBL/GenBank/DDBJ databases">
        <title>Genomic-based taxomic classification of the family Erythrobacteraceae.</title>
        <authorList>
            <person name="Xu L."/>
        </authorList>
    </citation>
    <scope>NUCLEOTIDE SEQUENCE [LARGE SCALE GENOMIC DNA]</scope>
    <source>
        <strain evidence="4 5">CGMCC 1.8703</strain>
    </source>
</reference>
<organism evidence="4 5">
    <name type="scientific">Qipengyuania citrea</name>
    <dbReference type="NCBI Taxonomy" id="225971"/>
    <lineage>
        <taxon>Bacteria</taxon>
        <taxon>Pseudomonadati</taxon>
        <taxon>Pseudomonadota</taxon>
        <taxon>Alphaproteobacteria</taxon>
        <taxon>Sphingomonadales</taxon>
        <taxon>Erythrobacteraceae</taxon>
        <taxon>Qipengyuania</taxon>
    </lineage>
</organism>
<keyword evidence="2" id="KW-1133">Transmembrane helix</keyword>
<keyword evidence="2" id="KW-0472">Membrane</keyword>
<comment type="caution">
    <text evidence="4">The sequence shown here is derived from an EMBL/GenBank/DDBJ whole genome shotgun (WGS) entry which is preliminary data.</text>
</comment>
<dbReference type="CDD" id="cd00599">
    <property type="entry name" value="GH25_muramidase"/>
    <property type="match status" value="1"/>
</dbReference>
<evidence type="ECO:0000313" key="3">
    <source>
        <dbReference type="EMBL" id="MDQ0566194.1"/>
    </source>
</evidence>
<dbReference type="GeneID" id="93686557"/>
<sequence length="244" mass="26824">MAVGKSPRRRRSPRRSRGFSAAGKAWLVALLVAAIAAGYAWYEARSWRPDESAWPDQGALVSAGDGAVDFDTLAGLGARFVYLEASDGAGRGDIAFAQNFARARNAGLAVGAAHRFDPCTVADGQSANFVTMVPRDGDLLPPAILLETTAEDCPARVSDAAVQSELTTLVNQIEAHSGKPAILGPDEEFEQAYAPSRRFDRQLWLTRSWFEPDYAMRPWLMWTANRWYKTEAAQQPLRWVIVRP</sequence>
<dbReference type="SUPFAM" id="SSF51445">
    <property type="entry name" value="(Trans)glycosidases"/>
    <property type="match status" value="1"/>
</dbReference>
<evidence type="ECO:0000256" key="1">
    <source>
        <dbReference type="ARBA" id="ARBA00010646"/>
    </source>
</evidence>
<keyword evidence="2" id="KW-0812">Transmembrane</keyword>
<evidence type="ECO:0000313" key="5">
    <source>
        <dbReference type="Proteomes" id="UP000439914"/>
    </source>
</evidence>
<evidence type="ECO:0000313" key="4">
    <source>
        <dbReference type="EMBL" id="MXP34555.1"/>
    </source>
</evidence>
<accession>A0A6I4U9X4</accession>
<dbReference type="GO" id="GO:0016998">
    <property type="term" value="P:cell wall macromolecule catabolic process"/>
    <property type="evidence" value="ECO:0007669"/>
    <property type="project" value="InterPro"/>
</dbReference>
<comment type="similarity">
    <text evidence="1">Belongs to the glycosyl hydrolase 25 family.</text>
</comment>
<dbReference type="InterPro" id="IPR002053">
    <property type="entry name" value="Glyco_hydro_25"/>
</dbReference>
<feature type="transmembrane region" description="Helical" evidence="2">
    <location>
        <begin position="21"/>
        <end position="42"/>
    </location>
</feature>
<dbReference type="Gene3D" id="3.20.20.80">
    <property type="entry name" value="Glycosidases"/>
    <property type="match status" value="1"/>
</dbReference>
<name>A0A6I4U9X4_9SPHN</name>
<dbReference type="AlphaFoldDB" id="A0A6I4U9X4"/>
<dbReference type="PROSITE" id="PS51904">
    <property type="entry name" value="GLYCOSYL_HYDROL_F25_2"/>
    <property type="match status" value="1"/>
</dbReference>
<gene>
    <name evidence="4" type="ORF">GRI55_02080</name>
    <name evidence="3" type="ORF">QOZ97_001727</name>
</gene>